<dbReference type="InterPro" id="IPR017871">
    <property type="entry name" value="ABC_transporter-like_CS"/>
</dbReference>
<dbReference type="AlphaFoldDB" id="A0A814CQ12"/>
<keyword evidence="6" id="KW-0547">Nucleotide-binding</keyword>
<feature type="transmembrane region" description="Helical" evidence="13">
    <location>
        <begin position="580"/>
        <end position="605"/>
    </location>
</feature>
<dbReference type="InterPro" id="IPR036640">
    <property type="entry name" value="ABC1_TM_sf"/>
</dbReference>
<dbReference type="GO" id="GO:0090374">
    <property type="term" value="P:oligopeptide export from mitochondrion"/>
    <property type="evidence" value="ECO:0007669"/>
    <property type="project" value="TreeGrafter"/>
</dbReference>
<feature type="transmembrane region" description="Helical" evidence="13">
    <location>
        <begin position="6"/>
        <end position="23"/>
    </location>
</feature>
<dbReference type="SUPFAM" id="SSF90123">
    <property type="entry name" value="ABC transporter transmembrane region"/>
    <property type="match status" value="2"/>
</dbReference>
<evidence type="ECO:0000256" key="6">
    <source>
        <dbReference type="ARBA" id="ARBA00022741"/>
    </source>
</evidence>
<dbReference type="Proteomes" id="UP000663882">
    <property type="component" value="Unassembled WGS sequence"/>
</dbReference>
<dbReference type="GO" id="GO:0015421">
    <property type="term" value="F:ABC-type oligopeptide transporter activity"/>
    <property type="evidence" value="ECO:0007669"/>
    <property type="project" value="TreeGrafter"/>
</dbReference>
<feature type="domain" description="ABC transmembrane type-1" evidence="15">
    <location>
        <begin position="581"/>
        <end position="768"/>
    </location>
</feature>
<dbReference type="CDD" id="cd03249">
    <property type="entry name" value="ABC_MTABC3_MDL1_MDL2"/>
    <property type="match status" value="1"/>
</dbReference>
<evidence type="ECO:0000313" key="18">
    <source>
        <dbReference type="Proteomes" id="UP000663882"/>
    </source>
</evidence>
<evidence type="ECO:0000259" key="14">
    <source>
        <dbReference type="PROSITE" id="PS50893"/>
    </source>
</evidence>
<evidence type="ECO:0000256" key="2">
    <source>
        <dbReference type="ARBA" id="ARBA00007577"/>
    </source>
</evidence>
<dbReference type="Gene3D" id="3.40.50.300">
    <property type="entry name" value="P-loop containing nucleotide triphosphate hydrolases"/>
    <property type="match status" value="3"/>
</dbReference>
<dbReference type="InterPro" id="IPR011527">
    <property type="entry name" value="ABC1_TM_dom"/>
</dbReference>
<evidence type="ECO:0000256" key="7">
    <source>
        <dbReference type="ARBA" id="ARBA00022840"/>
    </source>
</evidence>
<dbReference type="PROSITE" id="PS50929">
    <property type="entry name" value="ABC_TM1F"/>
    <property type="match status" value="2"/>
</dbReference>
<evidence type="ECO:0000313" key="16">
    <source>
        <dbReference type="EMBL" id="CAF0945249.1"/>
    </source>
</evidence>
<protein>
    <submittedName>
        <fullName evidence="16">Uncharacterized protein</fullName>
    </submittedName>
</protein>
<keyword evidence="4 13" id="KW-0812">Transmembrane</keyword>
<evidence type="ECO:0000256" key="8">
    <source>
        <dbReference type="ARBA" id="ARBA00022967"/>
    </source>
</evidence>
<dbReference type="PROSITE" id="PS00211">
    <property type="entry name" value="ABC_TRANSPORTER_1"/>
    <property type="match status" value="2"/>
</dbReference>
<dbReference type="SUPFAM" id="SSF52540">
    <property type="entry name" value="P-loop containing nucleoside triphosphate hydrolases"/>
    <property type="match status" value="2"/>
</dbReference>
<dbReference type="CDD" id="cd18578">
    <property type="entry name" value="ABC_6TM_Pgp_ABCB1_D2_like"/>
    <property type="match status" value="1"/>
</dbReference>
<keyword evidence="3" id="KW-0813">Transport</keyword>
<feature type="domain" description="ABC transmembrane type-1" evidence="15">
    <location>
        <begin position="2"/>
        <end position="254"/>
    </location>
</feature>
<comment type="similarity">
    <text evidence="2">Belongs to the ABC transporter superfamily. ABCB family. Multidrug resistance exporter (TC 3.A.1.201) subfamily.</text>
</comment>
<feature type="region of interest" description="Disordered" evidence="12">
    <location>
        <begin position="508"/>
        <end position="540"/>
    </location>
</feature>
<evidence type="ECO:0000256" key="9">
    <source>
        <dbReference type="ARBA" id="ARBA00022989"/>
    </source>
</evidence>
<feature type="compositionally biased region" description="Basic and acidic residues" evidence="12">
    <location>
        <begin position="525"/>
        <end position="540"/>
    </location>
</feature>
<accession>A0A814CQ12</accession>
<feature type="transmembrane region" description="Helical" evidence="13">
    <location>
        <begin position="742"/>
        <end position="760"/>
    </location>
</feature>
<evidence type="ECO:0000256" key="1">
    <source>
        <dbReference type="ARBA" id="ARBA00004141"/>
    </source>
</evidence>
<reference evidence="16" key="1">
    <citation type="submission" date="2021-02" db="EMBL/GenBank/DDBJ databases">
        <authorList>
            <person name="Nowell W R."/>
        </authorList>
    </citation>
    <scope>NUCLEOTIDE SEQUENCE</scope>
</reference>
<comment type="subcellular location">
    <subcellularLocation>
        <location evidence="1">Membrane</location>
        <topology evidence="1">Multi-pass membrane protein</topology>
    </subcellularLocation>
</comment>
<dbReference type="Pfam" id="PF00664">
    <property type="entry name" value="ABC_membrane"/>
    <property type="match status" value="3"/>
</dbReference>
<keyword evidence="9 13" id="KW-1133">Transmembrane helix</keyword>
<feature type="transmembrane region" description="Helical" evidence="13">
    <location>
        <begin position="189"/>
        <end position="210"/>
    </location>
</feature>
<dbReference type="Proteomes" id="UP000663889">
    <property type="component" value="Unassembled WGS sequence"/>
</dbReference>
<keyword evidence="5" id="KW-0677">Repeat</keyword>
<feature type="transmembrane region" description="Helical" evidence="13">
    <location>
        <begin position="705"/>
        <end position="730"/>
    </location>
</feature>
<evidence type="ECO:0000256" key="4">
    <source>
        <dbReference type="ARBA" id="ARBA00022692"/>
    </source>
</evidence>
<name>A0A814CQ12_9BILA</name>
<dbReference type="InterPro" id="IPR027417">
    <property type="entry name" value="P-loop_NTPase"/>
</dbReference>
<feature type="compositionally biased region" description="Acidic residues" evidence="12">
    <location>
        <begin position="511"/>
        <end position="524"/>
    </location>
</feature>
<keyword evidence="10 13" id="KW-0472">Membrane</keyword>
<dbReference type="PANTHER" id="PTHR43394:SF27">
    <property type="entry name" value="ATP-DEPENDENT TRANSLOCASE ABCB1-LIKE"/>
    <property type="match status" value="1"/>
</dbReference>
<proteinExistence type="inferred from homology"/>
<evidence type="ECO:0000313" key="17">
    <source>
        <dbReference type="EMBL" id="CAF0954927.1"/>
    </source>
</evidence>
<keyword evidence="8" id="KW-1278">Translocase</keyword>
<dbReference type="InterPro" id="IPR039421">
    <property type="entry name" value="Type_1_exporter"/>
</dbReference>
<dbReference type="GO" id="GO:0005743">
    <property type="term" value="C:mitochondrial inner membrane"/>
    <property type="evidence" value="ECO:0007669"/>
    <property type="project" value="TreeGrafter"/>
</dbReference>
<dbReference type="PROSITE" id="PS50893">
    <property type="entry name" value="ABC_TRANSPORTER_2"/>
    <property type="match status" value="2"/>
</dbReference>
<keyword evidence="11" id="KW-0325">Glycoprotein</keyword>
<evidence type="ECO:0000256" key="12">
    <source>
        <dbReference type="SAM" id="MobiDB-lite"/>
    </source>
</evidence>
<dbReference type="CDD" id="cd18577">
    <property type="entry name" value="ABC_6TM_Pgp_ABCB1_D1_like"/>
    <property type="match status" value="1"/>
</dbReference>
<dbReference type="PANTHER" id="PTHR43394">
    <property type="entry name" value="ATP-DEPENDENT PERMEASE MDL1, MITOCHONDRIAL"/>
    <property type="match status" value="1"/>
</dbReference>
<dbReference type="InterPro" id="IPR003593">
    <property type="entry name" value="AAA+_ATPase"/>
</dbReference>
<gene>
    <name evidence="16" type="ORF">RFH988_LOCUS11320</name>
    <name evidence="17" type="ORF">SEV965_LOCUS8456</name>
</gene>
<evidence type="ECO:0000256" key="5">
    <source>
        <dbReference type="ARBA" id="ARBA00022737"/>
    </source>
</evidence>
<dbReference type="EMBL" id="CAJNOO010000446">
    <property type="protein sequence ID" value="CAF0945249.1"/>
    <property type="molecule type" value="Genomic_DNA"/>
</dbReference>
<comment type="caution">
    <text evidence="16">The sequence shown here is derived from an EMBL/GenBank/DDBJ whole genome shotgun (WGS) entry which is preliminary data.</text>
</comment>
<dbReference type="GO" id="GO:0005524">
    <property type="term" value="F:ATP binding"/>
    <property type="evidence" value="ECO:0007669"/>
    <property type="project" value="UniProtKB-KW"/>
</dbReference>
<keyword evidence="7" id="KW-0067">ATP-binding</keyword>
<feature type="domain" description="ABC transporter" evidence="14">
    <location>
        <begin position="297"/>
        <end position="536"/>
    </location>
</feature>
<evidence type="ECO:0000259" key="15">
    <source>
        <dbReference type="PROSITE" id="PS50929"/>
    </source>
</evidence>
<organism evidence="16 18">
    <name type="scientific">Rotaria sordida</name>
    <dbReference type="NCBI Taxonomy" id="392033"/>
    <lineage>
        <taxon>Eukaryota</taxon>
        <taxon>Metazoa</taxon>
        <taxon>Spiralia</taxon>
        <taxon>Gnathifera</taxon>
        <taxon>Rotifera</taxon>
        <taxon>Eurotatoria</taxon>
        <taxon>Bdelloidea</taxon>
        <taxon>Philodinida</taxon>
        <taxon>Philodinidae</taxon>
        <taxon>Rotaria</taxon>
    </lineage>
</organism>
<feature type="domain" description="ABC transporter" evidence="14">
    <location>
        <begin position="803"/>
        <end position="1041"/>
    </location>
</feature>
<dbReference type="Pfam" id="PF00005">
    <property type="entry name" value="ABC_tran"/>
    <property type="match status" value="2"/>
</dbReference>
<dbReference type="SMART" id="SM00382">
    <property type="entry name" value="AAA"/>
    <property type="match status" value="2"/>
</dbReference>
<dbReference type="FunFam" id="3.40.50.300:FF:000479">
    <property type="entry name" value="Multidrug resistance protein 1A"/>
    <property type="match status" value="2"/>
</dbReference>
<dbReference type="Gene3D" id="1.20.1560.10">
    <property type="entry name" value="ABC transporter type 1, transmembrane domain"/>
    <property type="match status" value="5"/>
</dbReference>
<feature type="transmembrane region" description="Helical" evidence="13">
    <location>
        <begin position="88"/>
        <end position="112"/>
    </location>
</feature>
<dbReference type="GO" id="GO:0016887">
    <property type="term" value="F:ATP hydrolysis activity"/>
    <property type="evidence" value="ECO:0007669"/>
    <property type="project" value="InterPro"/>
</dbReference>
<sequence>MLIGTIAALGNGAAFPLMLLMFGNMTDVFTDRSFDLCKFNFTELDQFCPPGVKLTAQNFLEEYKKCNFSGSNFTIPENQFTTKIREQALWLVIIGGATMLIGYFQVAFWSIACERQTRRLREILFRSILNKEISYFDINKTGELNTRLTEDINKVHDGIGDKISSALQFFATFIGGMALGFIKGWKLTLVVLSVSPILFGGAVILVQIIAKATSEELKSYAKAGAVAEEVFSSIRTVFSYNGANYESESLGQAVPHLQALAQARGAAYTLWLIIDTPSKIVSDSESGIKADDLIGDVQFTNVNFVYPSRPDVPVHNGLSFSAQQGETIALVGTSGCGKSTCMQLLQRFYDPVSGSVMIGGHRVNEYHLGWLRQHIGVVSQEPILFQTTIAENIRLGRLEATQQEIEDAARIANAHDFIMTLPQKYDTLVGERGAQMSGGQKQRIAIARALIRDPRILLLDEATSALDTESESIVQDALNRASKGNHQSLMNLKGNYYGLVESQNLRTNMSDETELEDENEDDLTDDKKDSRTASLGDDVRNAAETTFEERQNGQTTAQDDKNVKVFQECDLHAQEKRVNFYVIIFVGLGGLMLITMFLQTFFFTISGEALTQRLRAKIFRLLLRQEIAYFDQLENSTGALCTRLSTEASAVQGDKKALEEAGKIAVEAISNIRTVAQLVKEPYFGDEYCKLLDIPLRNSLRRAHVFAILFSFTNSIMFFAQAALFTFGGWMVDRGSMTFENVMLVLNCLLFGAMAVGQTASLSPDYSKAIDASKHILALFERTPEIDNGATDGDTFENFKGEINFVDLQFRYPNRSEVPVLKRFNLNIKPHQQVALVGASGCGKSTTIQLIERFYNPTSGQLLIDHHDVSSLNLQWWRSKIGFVSQEPILFDASIRENIAYGDTSRYVTMAEICEAAKNANIHRFIETLPEQYETNVGAKGTQLSGGEKQRIAIARALIRNPSILLLDEATSALDTESERIVQDALDRASKGRTTIVIAHRLSTIQNSDVICVLHRGRIVEQGIHDDLLARKGLYYRLAQAKK</sequence>
<dbReference type="OrthoDB" id="6500128at2759"/>
<dbReference type="InterPro" id="IPR003439">
    <property type="entry name" value="ABC_transporter-like_ATP-bd"/>
</dbReference>
<evidence type="ECO:0000256" key="10">
    <source>
        <dbReference type="ARBA" id="ARBA00023136"/>
    </source>
</evidence>
<evidence type="ECO:0000256" key="11">
    <source>
        <dbReference type="ARBA" id="ARBA00023180"/>
    </source>
</evidence>
<dbReference type="EMBL" id="CAJNOU010000313">
    <property type="protein sequence ID" value="CAF0954927.1"/>
    <property type="molecule type" value="Genomic_DNA"/>
</dbReference>
<evidence type="ECO:0000256" key="13">
    <source>
        <dbReference type="SAM" id="Phobius"/>
    </source>
</evidence>
<evidence type="ECO:0000256" key="3">
    <source>
        <dbReference type="ARBA" id="ARBA00022448"/>
    </source>
</evidence>